<evidence type="ECO:0000256" key="2">
    <source>
        <dbReference type="SAM" id="SignalP"/>
    </source>
</evidence>
<gene>
    <name evidence="4" type="primary">LOC108736723</name>
</gene>
<feature type="compositionally biased region" description="Basic and acidic residues" evidence="1">
    <location>
        <begin position="34"/>
        <end position="50"/>
    </location>
</feature>
<organism evidence="3 4">
    <name type="scientific">Agrilus planipennis</name>
    <name type="common">Emerald ash borer</name>
    <name type="synonym">Agrilus marcopoli</name>
    <dbReference type="NCBI Taxonomy" id="224129"/>
    <lineage>
        <taxon>Eukaryota</taxon>
        <taxon>Metazoa</taxon>
        <taxon>Ecdysozoa</taxon>
        <taxon>Arthropoda</taxon>
        <taxon>Hexapoda</taxon>
        <taxon>Insecta</taxon>
        <taxon>Pterygota</taxon>
        <taxon>Neoptera</taxon>
        <taxon>Endopterygota</taxon>
        <taxon>Coleoptera</taxon>
        <taxon>Polyphaga</taxon>
        <taxon>Elateriformia</taxon>
        <taxon>Buprestoidea</taxon>
        <taxon>Buprestidae</taxon>
        <taxon>Agrilinae</taxon>
        <taxon>Agrilus</taxon>
    </lineage>
</organism>
<sequence length="166" mass="18459">MKIFCYILLTILATSEKCNSDSHCNGHGCSGDSKMADQQEPDSKDGFYDDKRRDIDNVAARLFQPRHSHIMEPFERGVPSSSRHRPPFPPFTKESPFFKPESGSHYRSEVYPPSNGSNHPQPAANQSKCLNVEDPNYPAPNPNGDSKDSSCKCGKCNVISINVNID</sequence>
<keyword evidence="2" id="KW-0732">Signal</keyword>
<proteinExistence type="predicted"/>
<feature type="chain" id="PRO_5010722750" evidence="2">
    <location>
        <begin position="21"/>
        <end position="166"/>
    </location>
</feature>
<keyword evidence="3" id="KW-1185">Reference proteome</keyword>
<evidence type="ECO:0000313" key="3">
    <source>
        <dbReference type="Proteomes" id="UP000192223"/>
    </source>
</evidence>
<dbReference type="KEGG" id="apln:108736723"/>
<feature type="compositionally biased region" description="Polar residues" evidence="1">
    <location>
        <begin position="114"/>
        <end position="129"/>
    </location>
</feature>
<feature type="signal peptide" evidence="2">
    <location>
        <begin position="1"/>
        <end position="20"/>
    </location>
</feature>
<dbReference type="InParanoid" id="A0A1W4WLG3"/>
<dbReference type="GeneID" id="108736723"/>
<dbReference type="RefSeq" id="XP_018324771.1">
    <property type="nucleotide sequence ID" value="XM_018469269.1"/>
</dbReference>
<evidence type="ECO:0000256" key="1">
    <source>
        <dbReference type="SAM" id="MobiDB-lite"/>
    </source>
</evidence>
<feature type="region of interest" description="Disordered" evidence="1">
    <location>
        <begin position="70"/>
        <end position="151"/>
    </location>
</feature>
<accession>A0A1W4WLG3</accession>
<dbReference type="Proteomes" id="UP000192223">
    <property type="component" value="Unplaced"/>
</dbReference>
<name>A0A1W4WLG3_AGRPL</name>
<reference evidence="4" key="1">
    <citation type="submission" date="2025-08" db="UniProtKB">
        <authorList>
            <consortium name="RefSeq"/>
        </authorList>
    </citation>
    <scope>IDENTIFICATION</scope>
    <source>
        <tissue evidence="4">Entire body</tissue>
    </source>
</reference>
<protein>
    <submittedName>
        <fullName evidence="4">Uncharacterized protein LOC108736723</fullName>
    </submittedName>
</protein>
<feature type="region of interest" description="Disordered" evidence="1">
    <location>
        <begin position="31"/>
        <end position="50"/>
    </location>
</feature>
<evidence type="ECO:0000313" key="4">
    <source>
        <dbReference type="RefSeq" id="XP_018324771.1"/>
    </source>
</evidence>
<dbReference type="AlphaFoldDB" id="A0A1W4WLG3"/>